<evidence type="ECO:0000259" key="3">
    <source>
        <dbReference type="SMART" id="SM01003"/>
    </source>
</evidence>
<dbReference type="InterPro" id="IPR007698">
    <property type="entry name" value="AlaDH/PNT_NAD(H)-bd"/>
</dbReference>
<gene>
    <name evidence="5" type="ORF">E1742_23480</name>
    <name evidence="4" type="ORF">GCM10007388_17970</name>
</gene>
<name>A0A4P7BMP1_9BURK</name>
<reference evidence="5 6" key="2">
    <citation type="submission" date="2019-03" db="EMBL/GenBank/DDBJ databases">
        <title>Draft Genome Sequences of Six Type Strains of the Genus Massilia.</title>
        <authorList>
            <person name="Miess H."/>
            <person name="Frediansyhah A."/>
            <person name="Gross H."/>
        </authorList>
    </citation>
    <scope>NUCLEOTIDE SEQUENCE [LARGE SCALE GENOMIC DNA]</scope>
    <source>
        <strain evidence="5 6">DSM 17505</strain>
    </source>
</reference>
<dbReference type="SUPFAM" id="SSF51735">
    <property type="entry name" value="NAD(P)-binding Rossmann-fold domains"/>
    <property type="match status" value="1"/>
</dbReference>
<dbReference type="SMART" id="SM01003">
    <property type="entry name" value="AlaDh_PNT_N"/>
    <property type="match status" value="1"/>
</dbReference>
<keyword evidence="1" id="KW-0560">Oxidoreductase</keyword>
<reference evidence="4" key="1">
    <citation type="journal article" date="2014" name="Int. J. Syst. Evol. Microbiol.">
        <title>Complete genome sequence of Corynebacterium casei LMG S-19264T (=DSM 44701T), isolated from a smear-ripened cheese.</title>
        <authorList>
            <consortium name="US DOE Joint Genome Institute (JGI-PGF)"/>
            <person name="Walter F."/>
            <person name="Albersmeier A."/>
            <person name="Kalinowski J."/>
            <person name="Ruckert C."/>
        </authorList>
    </citation>
    <scope>NUCLEOTIDE SEQUENCE</scope>
    <source>
        <strain evidence="4">KCTC 12344</strain>
    </source>
</reference>
<feature type="domain" description="Alanine dehydrogenase/pyridine nucleotide transhydrogenase NAD(H)-binding" evidence="2">
    <location>
        <begin position="149"/>
        <end position="305"/>
    </location>
</feature>
<evidence type="ECO:0000259" key="2">
    <source>
        <dbReference type="SMART" id="SM01002"/>
    </source>
</evidence>
<reference evidence="4" key="3">
    <citation type="submission" date="2022-12" db="EMBL/GenBank/DDBJ databases">
        <authorList>
            <person name="Sun Q."/>
            <person name="Kim S."/>
        </authorList>
    </citation>
    <scope>NUCLEOTIDE SEQUENCE</scope>
    <source>
        <strain evidence="4">KCTC 12344</strain>
    </source>
</reference>
<dbReference type="Proteomes" id="UP000619512">
    <property type="component" value="Unassembled WGS sequence"/>
</dbReference>
<dbReference type="InterPro" id="IPR036291">
    <property type="entry name" value="NAD(P)-bd_dom_sf"/>
</dbReference>
<dbReference type="GO" id="GO:0005886">
    <property type="term" value="C:plasma membrane"/>
    <property type="evidence" value="ECO:0007669"/>
    <property type="project" value="TreeGrafter"/>
</dbReference>
<dbReference type="OrthoDB" id="5918420at2"/>
<keyword evidence="6" id="KW-1185">Reference proteome</keyword>
<feature type="domain" description="Alanine dehydrogenase/pyridine nucleotide transhydrogenase N-terminal" evidence="3">
    <location>
        <begin position="4"/>
        <end position="141"/>
    </location>
</feature>
<accession>A0A4P7BMP1</accession>
<dbReference type="PANTHER" id="PTHR42795:SF1">
    <property type="entry name" value="ALANINE DEHYDROGENASE"/>
    <property type="match status" value="1"/>
</dbReference>
<evidence type="ECO:0000313" key="6">
    <source>
        <dbReference type="Proteomes" id="UP000294359"/>
    </source>
</evidence>
<dbReference type="GO" id="GO:0047126">
    <property type="term" value="F:N5-(carboxyethyl)ornithine synthase activity"/>
    <property type="evidence" value="ECO:0007669"/>
    <property type="project" value="InterPro"/>
</dbReference>
<dbReference type="InterPro" id="IPR046951">
    <property type="entry name" value="CEOS"/>
</dbReference>
<dbReference type="GO" id="GO:0006524">
    <property type="term" value="P:alanine catabolic process"/>
    <property type="evidence" value="ECO:0007669"/>
    <property type="project" value="TreeGrafter"/>
</dbReference>
<dbReference type="Gene3D" id="3.40.50.720">
    <property type="entry name" value="NAD(P)-binding Rossmann-like Domain"/>
    <property type="match status" value="2"/>
</dbReference>
<proteinExistence type="predicted"/>
<evidence type="ECO:0000313" key="7">
    <source>
        <dbReference type="Proteomes" id="UP000619512"/>
    </source>
</evidence>
<dbReference type="GO" id="GO:0000286">
    <property type="term" value="F:alanine dehydrogenase activity"/>
    <property type="evidence" value="ECO:0007669"/>
    <property type="project" value="TreeGrafter"/>
</dbReference>
<evidence type="ECO:0000313" key="5">
    <source>
        <dbReference type="EMBL" id="QBQ39567.1"/>
    </source>
</evidence>
<dbReference type="EMBL" id="CP038026">
    <property type="protein sequence ID" value="QBQ39567.1"/>
    <property type="molecule type" value="Genomic_DNA"/>
</dbReference>
<evidence type="ECO:0000256" key="1">
    <source>
        <dbReference type="ARBA" id="ARBA00023002"/>
    </source>
</evidence>
<dbReference type="EMBL" id="BMWW01000002">
    <property type="protein sequence ID" value="GGY85136.1"/>
    <property type="molecule type" value="Genomic_DNA"/>
</dbReference>
<dbReference type="AlphaFoldDB" id="A0A4P7BMP1"/>
<dbReference type="InterPro" id="IPR007886">
    <property type="entry name" value="AlaDH/PNT_N"/>
</dbReference>
<organism evidence="4 7">
    <name type="scientific">Pseudoduganella plicata</name>
    <dbReference type="NCBI Taxonomy" id="321984"/>
    <lineage>
        <taxon>Bacteria</taxon>
        <taxon>Pseudomonadati</taxon>
        <taxon>Pseudomonadota</taxon>
        <taxon>Betaproteobacteria</taxon>
        <taxon>Burkholderiales</taxon>
        <taxon>Oxalobacteraceae</taxon>
        <taxon>Telluria group</taxon>
        <taxon>Pseudoduganella</taxon>
    </lineage>
</organism>
<dbReference type="Pfam" id="PF01262">
    <property type="entry name" value="AlaDh_PNT_C"/>
    <property type="match status" value="1"/>
</dbReference>
<dbReference type="PANTHER" id="PTHR42795">
    <property type="entry name" value="ALANINE DEHYDROGENASE"/>
    <property type="match status" value="1"/>
</dbReference>
<dbReference type="Pfam" id="PF05222">
    <property type="entry name" value="AlaDh_PNT_N"/>
    <property type="match status" value="1"/>
</dbReference>
<dbReference type="SMART" id="SM01002">
    <property type="entry name" value="AlaDh_PNT_C"/>
    <property type="match status" value="1"/>
</dbReference>
<dbReference type="SUPFAM" id="SSF52283">
    <property type="entry name" value="Formate/glycerate dehydrogenase catalytic domain-like"/>
    <property type="match status" value="1"/>
</dbReference>
<dbReference type="CDD" id="cd12181">
    <property type="entry name" value="ceo_syn"/>
    <property type="match status" value="1"/>
</dbReference>
<protein>
    <submittedName>
        <fullName evidence="4">Alanine dehydrogenase</fullName>
    </submittedName>
</protein>
<sequence>MKIAMFKTSQHENEHRLPLHPQHLPLIPEALRRKLVFETGYGNDFGFDDEYFRQHGVEMSDYASLFGKCEIIAMPKPRVADLERMKEGQTLFGWVHAVQQRPIAQKAIDKKLTLIAWEAMHHWSSVDEKQLHVFYTNNEIAGYCAVLHSLQLLGIDGFYGPRRRVLVLGYGSVSRGAIHALHGRGFNNIHVFTQRPSHLVAHKNPDVYFGQYFTGEDGKLMVRDSEGRVRPLIEEIAEADIICNGILQDPLNPVMFVEPETAERLKPRSLIVDISCDEGMGFPFARPTTFDEPTFTVNRGVTYYSVDHTPTYLWNATTREISNSVLQYLDVLSEGPDAWETDKTLSRAIEIKDGVVRNPAILKFQNRHDQYPHPYRTELGLG</sequence>
<evidence type="ECO:0000313" key="4">
    <source>
        <dbReference type="EMBL" id="GGY85136.1"/>
    </source>
</evidence>
<dbReference type="Proteomes" id="UP000294359">
    <property type="component" value="Chromosome"/>
</dbReference>